<dbReference type="PANTHER" id="PTHR30137">
    <property type="entry name" value="LUCIFERASE-LIKE MONOOXYGENASE"/>
    <property type="match status" value="1"/>
</dbReference>
<keyword evidence="4" id="KW-0503">Monooxygenase</keyword>
<sequence length="402" mass="45469">MAKMRHGIFLPPFHAMNENPNNVLHRDLELMEWLDRLGYHEAWIGEHHSAGFETISSPEVFIAAAAERTRHIRFGTGVISLPYHNPLMVANRIIQLDHQTRGRVMFGAGPGLLASDAIMLDIDPNTQRDRMEQALDVILRLFRGEVVTERTDWYSLNQARLHLLPYSDPYPEVAVASAVTPSGGRLAGRYNLGMLCVAAAETKGFDALGVNWRTACEIAEEHGHRMDPQRLRLVAPFHIAETREQARRNVRFGIQQYLDYINNNMPRFNVPPGTDVVDYWLDNKIGVIGTPDDAIDLIKKLQAKQGEFGVMLHMANNIADWDATRRSYELYARFVMPCFDRSNVAREESYAWVTANRDSLSRQRSDAAQRMIEKHEAERAAKRGEKAKVASAGRRGGPSLIS</sequence>
<reference evidence="7 8" key="1">
    <citation type="submission" date="2019-06" db="EMBL/GenBank/DDBJ databases">
        <title>New taxonomy in bacterial strain CC-CFT640, isolated from vineyard.</title>
        <authorList>
            <person name="Lin S.-Y."/>
            <person name="Tsai C.-F."/>
            <person name="Young C.-C."/>
        </authorList>
    </citation>
    <scope>NUCLEOTIDE SEQUENCE [LARGE SCALE GENOMIC DNA]</scope>
    <source>
        <strain evidence="7 8">CC-CFT640</strain>
    </source>
</reference>
<gene>
    <name evidence="7" type="ORF">FHP25_16130</name>
</gene>
<dbReference type="GO" id="GO:0005829">
    <property type="term" value="C:cytosol"/>
    <property type="evidence" value="ECO:0007669"/>
    <property type="project" value="TreeGrafter"/>
</dbReference>
<comment type="similarity">
    <text evidence="1">Belongs to the bacterial luciferase oxidoreductase family.</text>
</comment>
<dbReference type="AlphaFoldDB" id="A0A5C8PLG0"/>
<keyword evidence="2" id="KW-0285">Flavoprotein</keyword>
<dbReference type="EMBL" id="VDUZ01000017">
    <property type="protein sequence ID" value="TXL74609.1"/>
    <property type="molecule type" value="Genomic_DNA"/>
</dbReference>
<evidence type="ECO:0000256" key="3">
    <source>
        <dbReference type="ARBA" id="ARBA00023002"/>
    </source>
</evidence>
<keyword evidence="8" id="KW-1185">Reference proteome</keyword>
<evidence type="ECO:0000256" key="4">
    <source>
        <dbReference type="ARBA" id="ARBA00023033"/>
    </source>
</evidence>
<dbReference type="Proteomes" id="UP000321638">
    <property type="component" value="Unassembled WGS sequence"/>
</dbReference>
<evidence type="ECO:0000256" key="1">
    <source>
        <dbReference type="ARBA" id="ARBA00010426"/>
    </source>
</evidence>
<dbReference type="InterPro" id="IPR036661">
    <property type="entry name" value="Luciferase-like_sf"/>
</dbReference>
<feature type="compositionally biased region" description="Basic and acidic residues" evidence="5">
    <location>
        <begin position="363"/>
        <end position="388"/>
    </location>
</feature>
<evidence type="ECO:0000313" key="7">
    <source>
        <dbReference type="EMBL" id="TXL74609.1"/>
    </source>
</evidence>
<evidence type="ECO:0000256" key="5">
    <source>
        <dbReference type="SAM" id="MobiDB-lite"/>
    </source>
</evidence>
<comment type="caution">
    <text evidence="7">The sequence shown here is derived from an EMBL/GenBank/DDBJ whole genome shotgun (WGS) entry which is preliminary data.</text>
</comment>
<name>A0A5C8PLG0_9HYPH</name>
<accession>A0A5C8PLG0</accession>
<evidence type="ECO:0000256" key="2">
    <source>
        <dbReference type="ARBA" id="ARBA00022630"/>
    </source>
</evidence>
<dbReference type="GO" id="GO:0016705">
    <property type="term" value="F:oxidoreductase activity, acting on paired donors, with incorporation or reduction of molecular oxygen"/>
    <property type="evidence" value="ECO:0007669"/>
    <property type="project" value="InterPro"/>
</dbReference>
<feature type="domain" description="Luciferase-like" evidence="6">
    <location>
        <begin position="4"/>
        <end position="300"/>
    </location>
</feature>
<proteinExistence type="inferred from homology"/>
<evidence type="ECO:0000313" key="8">
    <source>
        <dbReference type="Proteomes" id="UP000321638"/>
    </source>
</evidence>
<dbReference type="Gene3D" id="3.20.20.30">
    <property type="entry name" value="Luciferase-like domain"/>
    <property type="match status" value="1"/>
</dbReference>
<dbReference type="GO" id="GO:0004497">
    <property type="term" value="F:monooxygenase activity"/>
    <property type="evidence" value="ECO:0007669"/>
    <property type="project" value="UniProtKB-KW"/>
</dbReference>
<dbReference type="RefSeq" id="WP_147847984.1">
    <property type="nucleotide sequence ID" value="NZ_VDUZ01000017.1"/>
</dbReference>
<dbReference type="OrthoDB" id="9804736at2"/>
<keyword evidence="3" id="KW-0560">Oxidoreductase</keyword>
<protein>
    <submittedName>
        <fullName evidence="7">LLM class flavin-dependent oxidoreductase</fullName>
    </submittedName>
</protein>
<dbReference type="InterPro" id="IPR011251">
    <property type="entry name" value="Luciferase-like_dom"/>
</dbReference>
<dbReference type="Pfam" id="PF00296">
    <property type="entry name" value="Bac_luciferase"/>
    <property type="match status" value="1"/>
</dbReference>
<dbReference type="PANTHER" id="PTHR30137:SF16">
    <property type="entry name" value="BLL0895 PROTEIN"/>
    <property type="match status" value="1"/>
</dbReference>
<feature type="region of interest" description="Disordered" evidence="5">
    <location>
        <begin position="363"/>
        <end position="402"/>
    </location>
</feature>
<evidence type="ECO:0000259" key="6">
    <source>
        <dbReference type="Pfam" id="PF00296"/>
    </source>
</evidence>
<organism evidence="7 8">
    <name type="scientific">Vineibacter terrae</name>
    <dbReference type="NCBI Taxonomy" id="2586908"/>
    <lineage>
        <taxon>Bacteria</taxon>
        <taxon>Pseudomonadati</taxon>
        <taxon>Pseudomonadota</taxon>
        <taxon>Alphaproteobacteria</taxon>
        <taxon>Hyphomicrobiales</taxon>
        <taxon>Vineibacter</taxon>
    </lineage>
</organism>
<dbReference type="InterPro" id="IPR050766">
    <property type="entry name" value="Bact_Lucif_Oxidored"/>
</dbReference>
<dbReference type="SUPFAM" id="SSF51679">
    <property type="entry name" value="Bacterial luciferase-like"/>
    <property type="match status" value="1"/>
</dbReference>